<sequence>MKSKIVTPEQAIGLIHDGDTLVCSGFGVVGVPDELLLALQQRFEASQSPRDLTLIFGGGPGDGKEQGINRIALDGLIKRAIGGHWGLVPKLGAMAVENRIEAWNLPLGVISHLYRDIAAGLPGNLSRVGLGTFVDPRLQGGKVNARTTEELVSVVELAGQELLFYRVPKPQVAFIRASISDPDGNLSIEREALTQDTLAIATAVKNAGGIVIAQVEYLCERASLPARQVKVPGILVDCVVQARPEYHMQTYGTAYHPALSGQMRVPLDALPPMPFNERKIIARRAAFELMPNAVVNLGIGMPEGVADIANEERLLSYMTLTAEPGVVGGVPGSGLNFGSSTNATAQLDMNQQFDFYDGGGLDLAVLGLAECDARGNINVSRFGPKLAGAGGFINITQNSRTVVFIGTFSAGGLKVAVQEGQLTILQEGKHRKFVEAIEQVTFSGEYAARLGKRVLYVTERCVFALTPEGLELTEIAPGIDLERDILSQMAFRPIVRQPILMDARIFRPEPMGLKDSLLAISLLERISWQPERNRLFLNFQGLKLVSPKDAQDVKDAVERQCQAIGHRVDVVVNYDGFEILEPAMDAYAQVVADLVERYYGQVTRYTTSAFLRDKLGSAIRERGLAPHIYETRAEAEAAL</sequence>
<dbReference type="Gene3D" id="3.40.1080.10">
    <property type="entry name" value="Glutaconate Coenzyme A-transferase"/>
    <property type="match status" value="2"/>
</dbReference>
<dbReference type="SUPFAM" id="SSF100950">
    <property type="entry name" value="NagB/RpiA/CoA transferase-like"/>
    <property type="match status" value="2"/>
</dbReference>
<dbReference type="InterPro" id="IPR004165">
    <property type="entry name" value="CoA_trans_fam_I"/>
</dbReference>
<gene>
    <name evidence="1" type="ORF">C6P64_08625</name>
</gene>
<dbReference type="AlphaFoldDB" id="A0A2S9K5F4"/>
<organism evidence="1 2">
    <name type="scientific">Malikia granosa</name>
    <dbReference type="NCBI Taxonomy" id="263067"/>
    <lineage>
        <taxon>Bacteria</taxon>
        <taxon>Pseudomonadati</taxon>
        <taxon>Pseudomonadota</taxon>
        <taxon>Betaproteobacteria</taxon>
        <taxon>Burkholderiales</taxon>
        <taxon>Comamonadaceae</taxon>
        <taxon>Malikia</taxon>
    </lineage>
</organism>
<dbReference type="EMBL" id="PVLQ01000027">
    <property type="protein sequence ID" value="PRD65625.1"/>
    <property type="molecule type" value="Genomic_DNA"/>
</dbReference>
<evidence type="ECO:0000313" key="1">
    <source>
        <dbReference type="EMBL" id="PRD65625.1"/>
    </source>
</evidence>
<reference evidence="1 2" key="1">
    <citation type="submission" date="2018-03" db="EMBL/GenBank/DDBJ databases">
        <title>Comparative genomics illustrates the genes involved in a hyperalkaliphilic mechanisms of Serpentinomonas isolated from highly-alkaline calcium-rich serpentinized springs.</title>
        <authorList>
            <person name="Suzuki S."/>
            <person name="Ishii S."/>
            <person name="Walworth N."/>
            <person name="Bird L."/>
            <person name="Kuenen J.G."/>
            <person name="Nealson K.H."/>
        </authorList>
    </citation>
    <scope>NUCLEOTIDE SEQUENCE [LARGE SCALE GENOMIC DNA]</scope>
    <source>
        <strain evidence="1 2">P1</strain>
    </source>
</reference>
<dbReference type="PANTHER" id="PTHR43293">
    <property type="entry name" value="ACETATE COA-TRANSFERASE YDIF"/>
    <property type="match status" value="1"/>
</dbReference>
<dbReference type="RefSeq" id="WP_105748151.1">
    <property type="nucleotide sequence ID" value="NZ_PVLQ01000027.1"/>
</dbReference>
<protein>
    <submittedName>
        <fullName evidence="1">Acyl CoA:acetate/3-ketoacid CoA transferase</fullName>
    </submittedName>
</protein>
<dbReference type="OrthoDB" id="9805230at2"/>
<evidence type="ECO:0000313" key="2">
    <source>
        <dbReference type="Proteomes" id="UP000238589"/>
    </source>
</evidence>
<keyword evidence="1" id="KW-0808">Transferase</keyword>
<dbReference type="InterPro" id="IPR037171">
    <property type="entry name" value="NagB/RpiA_transferase-like"/>
</dbReference>
<dbReference type="Pfam" id="PF01144">
    <property type="entry name" value="CoA_trans"/>
    <property type="match status" value="1"/>
</dbReference>
<keyword evidence="2" id="KW-1185">Reference proteome</keyword>
<name>A0A2S9K5F4_9BURK</name>
<dbReference type="Proteomes" id="UP000238589">
    <property type="component" value="Unassembled WGS sequence"/>
</dbReference>
<accession>A0A2S9K5F4</accession>
<comment type="caution">
    <text evidence="1">The sequence shown here is derived from an EMBL/GenBank/DDBJ whole genome shotgun (WGS) entry which is preliminary data.</text>
</comment>
<dbReference type="SMART" id="SM00882">
    <property type="entry name" value="CoA_trans"/>
    <property type="match status" value="2"/>
</dbReference>
<dbReference type="PANTHER" id="PTHR43293:SF1">
    <property type="entry name" value="ACETATE COA-TRANSFERASE YDIF"/>
    <property type="match status" value="1"/>
</dbReference>
<proteinExistence type="predicted"/>
<dbReference type="GO" id="GO:0008410">
    <property type="term" value="F:CoA-transferase activity"/>
    <property type="evidence" value="ECO:0007669"/>
    <property type="project" value="InterPro"/>
</dbReference>